<protein>
    <submittedName>
        <fullName evidence="1">Uncharacterized protein</fullName>
    </submittedName>
</protein>
<name>A0A644U762_9ZZZZ</name>
<accession>A0A644U762</accession>
<evidence type="ECO:0000313" key="1">
    <source>
        <dbReference type="EMBL" id="MPL74787.1"/>
    </source>
</evidence>
<reference evidence="1" key="1">
    <citation type="submission" date="2019-08" db="EMBL/GenBank/DDBJ databases">
        <authorList>
            <person name="Kucharzyk K."/>
            <person name="Murdoch R.W."/>
            <person name="Higgins S."/>
            <person name="Loffler F."/>
        </authorList>
    </citation>
    <scope>NUCLEOTIDE SEQUENCE</scope>
</reference>
<dbReference type="EMBL" id="VSSQ01000083">
    <property type="protein sequence ID" value="MPL74787.1"/>
    <property type="molecule type" value="Genomic_DNA"/>
</dbReference>
<sequence length="243" mass="25894">MKNGGPGPPFSFEVAAVLELVPGPDHLLQHFLLAAVAAVHVRVQHLDQRLVALADLGLGHALLGVENVERAPLGRRQPATDHGAAGVLRGVLAQQLLRVRDPVPGPAHLLLRTPEGFRRPFPDRRILEEALEFLFRLALEVVPVQVVLAHVILAEPEIVVEHLRAFRRPILAGLGAALVVAFARRGLECARHPALALGPTLLVGGCRDVEAEGIGPAHVCLLSFSHSRVAARLTGPADSGHAV</sequence>
<organism evidence="1">
    <name type="scientific">bioreactor metagenome</name>
    <dbReference type="NCBI Taxonomy" id="1076179"/>
    <lineage>
        <taxon>unclassified sequences</taxon>
        <taxon>metagenomes</taxon>
        <taxon>ecological metagenomes</taxon>
    </lineage>
</organism>
<comment type="caution">
    <text evidence="1">The sequence shown here is derived from an EMBL/GenBank/DDBJ whole genome shotgun (WGS) entry which is preliminary data.</text>
</comment>
<proteinExistence type="predicted"/>
<dbReference type="AlphaFoldDB" id="A0A644U762"/>
<gene>
    <name evidence="1" type="ORF">SDC9_20605</name>
</gene>